<dbReference type="EMBL" id="GL379835">
    <property type="protein sequence ID" value="EGT51826.1"/>
    <property type="molecule type" value="Genomic_DNA"/>
</dbReference>
<reference evidence="3" key="1">
    <citation type="submission" date="2011-07" db="EMBL/GenBank/DDBJ databases">
        <authorList>
            <consortium name="Caenorhabditis brenneri Sequencing and Analysis Consortium"/>
            <person name="Wilson R.K."/>
        </authorList>
    </citation>
    <scope>NUCLEOTIDE SEQUENCE [LARGE SCALE GENOMIC DNA]</scope>
    <source>
        <strain evidence="3">PB2801</strain>
    </source>
</reference>
<dbReference type="Proteomes" id="UP000008068">
    <property type="component" value="Unassembled WGS sequence"/>
</dbReference>
<proteinExistence type="predicted"/>
<feature type="coiled-coil region" evidence="1">
    <location>
        <begin position="38"/>
        <end position="83"/>
    </location>
</feature>
<organism evidence="3">
    <name type="scientific">Caenorhabditis brenneri</name>
    <name type="common">Nematode worm</name>
    <dbReference type="NCBI Taxonomy" id="135651"/>
    <lineage>
        <taxon>Eukaryota</taxon>
        <taxon>Metazoa</taxon>
        <taxon>Ecdysozoa</taxon>
        <taxon>Nematoda</taxon>
        <taxon>Chromadorea</taxon>
        <taxon>Rhabditida</taxon>
        <taxon>Rhabditina</taxon>
        <taxon>Rhabditomorpha</taxon>
        <taxon>Rhabditoidea</taxon>
        <taxon>Rhabditidae</taxon>
        <taxon>Peloderinae</taxon>
        <taxon>Caenorhabditis</taxon>
    </lineage>
</organism>
<dbReference type="InParanoid" id="G0N3Q6"/>
<name>G0N3Q6_CAEBE</name>
<evidence type="ECO:0000313" key="2">
    <source>
        <dbReference type="EMBL" id="EGT51826.1"/>
    </source>
</evidence>
<protein>
    <submittedName>
        <fullName evidence="2">Uncharacterized protein</fullName>
    </submittedName>
</protein>
<gene>
    <name evidence="2" type="ORF">CAEBREN_02043</name>
</gene>
<evidence type="ECO:0000256" key="1">
    <source>
        <dbReference type="SAM" id="Coils"/>
    </source>
</evidence>
<keyword evidence="3" id="KW-1185">Reference proteome</keyword>
<dbReference type="AlphaFoldDB" id="G0N3Q6"/>
<accession>G0N3Q6</accession>
<keyword evidence="1" id="KW-0175">Coiled coil</keyword>
<dbReference type="HOGENOM" id="CLU_1587957_0_0_1"/>
<evidence type="ECO:0000313" key="3">
    <source>
        <dbReference type="Proteomes" id="UP000008068"/>
    </source>
</evidence>
<sequence length="168" mass="19616">MGEMVARIVNQTLASYDVTGEEFKNAVKVISDQFDSKKREAICELTQFANEKKEEEMEHQRVIEKKIRKMKELDELIETLKITNDLQSKDKIDDWMRSFKQNTLPKTDSKSEPRCLEHHEFIVSDIKLQIKEKSDVSLQPIWDKFVTGMKLKYSNFFAATSESDTTSD</sequence>